<dbReference type="VEuPathDB" id="FungiDB:BD410DRAFT_620601"/>
<sequence>MEANGRIERRKMVFGQREDNHDVKFTVVRRSFPSNSLCCLVLVTCFVTRVHLYKVDAIIGPIPSIPYCATATVSREIQVKCVWSCRIAFCPYV</sequence>
<reference evidence="1 2" key="1">
    <citation type="submission" date="2018-06" db="EMBL/GenBank/DDBJ databases">
        <title>A transcriptomic atlas of mushroom development highlights an independent origin of complex multicellularity.</title>
        <authorList>
            <consortium name="DOE Joint Genome Institute"/>
            <person name="Krizsan K."/>
            <person name="Almasi E."/>
            <person name="Merenyi Z."/>
            <person name="Sahu N."/>
            <person name="Viragh M."/>
            <person name="Koszo T."/>
            <person name="Mondo S."/>
            <person name="Kiss B."/>
            <person name="Balint B."/>
            <person name="Kues U."/>
            <person name="Barry K."/>
            <person name="Hegedus J.C."/>
            <person name="Henrissat B."/>
            <person name="Johnson J."/>
            <person name="Lipzen A."/>
            <person name="Ohm R."/>
            <person name="Nagy I."/>
            <person name="Pangilinan J."/>
            <person name="Yan J."/>
            <person name="Xiong Y."/>
            <person name="Grigoriev I.V."/>
            <person name="Hibbett D.S."/>
            <person name="Nagy L.G."/>
        </authorList>
    </citation>
    <scope>NUCLEOTIDE SEQUENCE [LARGE SCALE GENOMIC DNA]</scope>
    <source>
        <strain evidence="1 2">SZMC22713</strain>
    </source>
</reference>
<dbReference type="EMBL" id="ML170241">
    <property type="protein sequence ID" value="TDL16513.1"/>
    <property type="molecule type" value="Genomic_DNA"/>
</dbReference>
<proteinExistence type="predicted"/>
<dbReference type="AlphaFoldDB" id="A0A4Y7PM53"/>
<organism evidence="1 2">
    <name type="scientific">Rickenella mellea</name>
    <dbReference type="NCBI Taxonomy" id="50990"/>
    <lineage>
        <taxon>Eukaryota</taxon>
        <taxon>Fungi</taxon>
        <taxon>Dikarya</taxon>
        <taxon>Basidiomycota</taxon>
        <taxon>Agaricomycotina</taxon>
        <taxon>Agaricomycetes</taxon>
        <taxon>Hymenochaetales</taxon>
        <taxon>Rickenellaceae</taxon>
        <taxon>Rickenella</taxon>
    </lineage>
</organism>
<evidence type="ECO:0000313" key="1">
    <source>
        <dbReference type="EMBL" id="TDL16513.1"/>
    </source>
</evidence>
<gene>
    <name evidence="1" type="ORF">BD410DRAFT_620601</name>
</gene>
<keyword evidence="2" id="KW-1185">Reference proteome</keyword>
<name>A0A4Y7PM53_9AGAM</name>
<dbReference type="Proteomes" id="UP000294933">
    <property type="component" value="Unassembled WGS sequence"/>
</dbReference>
<accession>A0A4Y7PM53</accession>
<evidence type="ECO:0000313" key="2">
    <source>
        <dbReference type="Proteomes" id="UP000294933"/>
    </source>
</evidence>
<protein>
    <submittedName>
        <fullName evidence="1">Uncharacterized protein</fullName>
    </submittedName>
</protein>